<feature type="compositionally biased region" description="Low complexity" evidence="4">
    <location>
        <begin position="65"/>
        <end position="94"/>
    </location>
</feature>
<comment type="subcellular location">
    <subcellularLocation>
        <location evidence="1">Nucleus</location>
    </subcellularLocation>
</comment>
<evidence type="ECO:0000256" key="1">
    <source>
        <dbReference type="ARBA" id="ARBA00004123"/>
    </source>
</evidence>
<protein>
    <submittedName>
        <fullName evidence="5">Uncharacterized protein</fullName>
    </submittedName>
</protein>
<evidence type="ECO:0000313" key="5">
    <source>
        <dbReference type="EMBL" id="KAF1975342.1"/>
    </source>
</evidence>
<sequence>MAEEQTSPQATEPTTVAAPVLTTVLAPVPNGAPQATEDVEMADSAPSTAATPGQLSTPTDGAAIASAPVPEPQAQQPQAQPVKQDQQPAAAPLSAPSPAPPASTRNSPHPTGSVHATAPVTIHGAPTRQYLNKHVTPSLLEAMKRLATAEPPPKKPLLWLSEFLAQKSAELEG</sequence>
<accession>A0A6A5VHL2</accession>
<name>A0A6A5VHL2_9PLEO</name>
<keyword evidence="6" id="KW-1185">Reference proteome</keyword>
<dbReference type="OrthoDB" id="417678at2759"/>
<dbReference type="InterPro" id="IPR007858">
    <property type="entry name" value="Dpy-30_motif"/>
</dbReference>
<feature type="compositionally biased region" description="Polar residues" evidence="4">
    <location>
        <begin position="45"/>
        <end position="59"/>
    </location>
</feature>
<organism evidence="5 6">
    <name type="scientific">Bimuria novae-zelandiae CBS 107.79</name>
    <dbReference type="NCBI Taxonomy" id="1447943"/>
    <lineage>
        <taxon>Eukaryota</taxon>
        <taxon>Fungi</taxon>
        <taxon>Dikarya</taxon>
        <taxon>Ascomycota</taxon>
        <taxon>Pezizomycotina</taxon>
        <taxon>Dothideomycetes</taxon>
        <taxon>Pleosporomycetidae</taxon>
        <taxon>Pleosporales</taxon>
        <taxon>Massarineae</taxon>
        <taxon>Didymosphaeriaceae</taxon>
        <taxon>Bimuria</taxon>
    </lineage>
</organism>
<keyword evidence="3" id="KW-0539">Nucleus</keyword>
<dbReference type="Proteomes" id="UP000800036">
    <property type="component" value="Unassembled WGS sequence"/>
</dbReference>
<evidence type="ECO:0000313" key="6">
    <source>
        <dbReference type="Proteomes" id="UP000800036"/>
    </source>
</evidence>
<comment type="similarity">
    <text evidence="2">Belongs to the dpy-30 family.</text>
</comment>
<dbReference type="InterPro" id="IPR049629">
    <property type="entry name" value="DPY30_SDC1_DD"/>
</dbReference>
<proteinExistence type="inferred from homology"/>
<dbReference type="CDD" id="cd22965">
    <property type="entry name" value="DD_DPY30_SDC1"/>
    <property type="match status" value="1"/>
</dbReference>
<feature type="compositionally biased region" description="Low complexity" evidence="4">
    <location>
        <begin position="10"/>
        <end position="29"/>
    </location>
</feature>
<feature type="region of interest" description="Disordered" evidence="4">
    <location>
        <begin position="1"/>
        <end position="129"/>
    </location>
</feature>
<evidence type="ECO:0000256" key="2">
    <source>
        <dbReference type="ARBA" id="ARBA00010849"/>
    </source>
</evidence>
<reference evidence="5" key="1">
    <citation type="journal article" date="2020" name="Stud. Mycol.">
        <title>101 Dothideomycetes genomes: a test case for predicting lifestyles and emergence of pathogens.</title>
        <authorList>
            <person name="Haridas S."/>
            <person name="Albert R."/>
            <person name="Binder M."/>
            <person name="Bloem J."/>
            <person name="Labutti K."/>
            <person name="Salamov A."/>
            <person name="Andreopoulos B."/>
            <person name="Baker S."/>
            <person name="Barry K."/>
            <person name="Bills G."/>
            <person name="Bluhm B."/>
            <person name="Cannon C."/>
            <person name="Castanera R."/>
            <person name="Culley D."/>
            <person name="Daum C."/>
            <person name="Ezra D."/>
            <person name="Gonzalez J."/>
            <person name="Henrissat B."/>
            <person name="Kuo A."/>
            <person name="Liang C."/>
            <person name="Lipzen A."/>
            <person name="Lutzoni F."/>
            <person name="Magnuson J."/>
            <person name="Mondo S."/>
            <person name="Nolan M."/>
            <person name="Ohm R."/>
            <person name="Pangilinan J."/>
            <person name="Park H.-J."/>
            <person name="Ramirez L."/>
            <person name="Alfaro M."/>
            <person name="Sun H."/>
            <person name="Tritt A."/>
            <person name="Yoshinaga Y."/>
            <person name="Zwiers L.-H."/>
            <person name="Turgeon B."/>
            <person name="Goodwin S."/>
            <person name="Spatafora J."/>
            <person name="Crous P."/>
            <person name="Grigoriev I."/>
        </authorList>
    </citation>
    <scope>NUCLEOTIDE SEQUENCE</scope>
    <source>
        <strain evidence="5">CBS 107.79</strain>
    </source>
</reference>
<gene>
    <name evidence="5" type="ORF">BU23DRAFT_552730</name>
</gene>
<dbReference type="EMBL" id="ML976671">
    <property type="protein sequence ID" value="KAF1975342.1"/>
    <property type="molecule type" value="Genomic_DNA"/>
</dbReference>
<dbReference type="GO" id="GO:0005634">
    <property type="term" value="C:nucleus"/>
    <property type="evidence" value="ECO:0007669"/>
    <property type="project" value="UniProtKB-SubCell"/>
</dbReference>
<evidence type="ECO:0000256" key="4">
    <source>
        <dbReference type="SAM" id="MobiDB-lite"/>
    </source>
</evidence>
<dbReference type="Gene3D" id="1.20.890.10">
    <property type="entry name" value="cAMP-dependent protein kinase regulatory subunit, dimerization-anchoring domain"/>
    <property type="match status" value="1"/>
</dbReference>
<dbReference type="AlphaFoldDB" id="A0A6A5VHL2"/>
<evidence type="ECO:0000256" key="3">
    <source>
        <dbReference type="ARBA" id="ARBA00023242"/>
    </source>
</evidence>
<dbReference type="Pfam" id="PF05186">
    <property type="entry name" value="Dpy-30"/>
    <property type="match status" value="1"/>
</dbReference>